<dbReference type="PANTHER" id="PTHR37176">
    <property type="entry name" value="F10K1.23"/>
    <property type="match status" value="1"/>
</dbReference>
<gene>
    <name evidence="1" type="ORF">Nepgr_014624</name>
</gene>
<comment type="caution">
    <text evidence="1">The sequence shown here is derived from an EMBL/GenBank/DDBJ whole genome shotgun (WGS) entry which is preliminary data.</text>
</comment>
<dbReference type="PANTHER" id="PTHR37176:SF1">
    <property type="entry name" value="PROTEIN DOUBLE-STRAND BREAK FORMATION"/>
    <property type="match status" value="1"/>
</dbReference>
<keyword evidence="2" id="KW-1185">Reference proteome</keyword>
<reference evidence="1" key="1">
    <citation type="submission" date="2023-05" db="EMBL/GenBank/DDBJ databases">
        <title>Nepenthes gracilis genome sequencing.</title>
        <authorList>
            <person name="Fukushima K."/>
        </authorList>
    </citation>
    <scope>NUCLEOTIDE SEQUENCE</scope>
    <source>
        <strain evidence="1">SING2019-196</strain>
    </source>
</reference>
<dbReference type="AlphaFoldDB" id="A0AAD3SJV1"/>
<accession>A0AAD3SJV1</accession>
<organism evidence="1 2">
    <name type="scientific">Nepenthes gracilis</name>
    <name type="common">Slender pitcher plant</name>
    <dbReference type="NCBI Taxonomy" id="150966"/>
    <lineage>
        <taxon>Eukaryota</taxon>
        <taxon>Viridiplantae</taxon>
        <taxon>Streptophyta</taxon>
        <taxon>Embryophyta</taxon>
        <taxon>Tracheophyta</taxon>
        <taxon>Spermatophyta</taxon>
        <taxon>Magnoliopsida</taxon>
        <taxon>eudicotyledons</taxon>
        <taxon>Gunneridae</taxon>
        <taxon>Pentapetalae</taxon>
        <taxon>Caryophyllales</taxon>
        <taxon>Nepenthaceae</taxon>
        <taxon>Nepenthes</taxon>
    </lineage>
</organism>
<sequence length="237" mass="26795">MSHAGEQTLLFRNQLKRRRFDGAALQILQSTLASKDVQSILELRLNLKEFLRSESVIAIREVAEKPLDHKLLILDFLVHAFAIVNDSCLALRYEALVLRESMSSSHQLLRVSHSEWMTFAEHAFDNGFYSIAGKACENALSCLQMVGVSKTHHSREILEVIGNIQRIKDAAVTLSATHSVQVQTAEYLKKNTIRSLKNSSLCKETEYPASSSFRKGIKRRNECNLQRLKALQKVEGN</sequence>
<evidence type="ECO:0000313" key="1">
    <source>
        <dbReference type="EMBL" id="GMH12783.1"/>
    </source>
</evidence>
<protein>
    <submittedName>
        <fullName evidence="1">Uncharacterized protein</fullName>
    </submittedName>
</protein>
<name>A0AAD3SJV1_NEPGR</name>
<dbReference type="EMBL" id="BSYO01000012">
    <property type="protein sequence ID" value="GMH12783.1"/>
    <property type="molecule type" value="Genomic_DNA"/>
</dbReference>
<dbReference type="GO" id="GO:0042138">
    <property type="term" value="P:meiotic DNA double-strand break formation"/>
    <property type="evidence" value="ECO:0007669"/>
    <property type="project" value="InterPro"/>
</dbReference>
<dbReference type="InterPro" id="IPR044969">
    <property type="entry name" value="DFO"/>
</dbReference>
<evidence type="ECO:0000313" key="2">
    <source>
        <dbReference type="Proteomes" id="UP001279734"/>
    </source>
</evidence>
<proteinExistence type="predicted"/>
<dbReference type="Proteomes" id="UP001279734">
    <property type="component" value="Unassembled WGS sequence"/>
</dbReference>